<dbReference type="EMBL" id="LWDX02035151">
    <property type="protein sequence ID" value="OEL26215.1"/>
    <property type="molecule type" value="Genomic_DNA"/>
</dbReference>
<feature type="non-terminal residue" evidence="1">
    <location>
        <position position="1"/>
    </location>
</feature>
<name>A0A1E5VM58_9POAL</name>
<proteinExistence type="predicted"/>
<comment type="caution">
    <text evidence="1">The sequence shown here is derived from an EMBL/GenBank/DDBJ whole genome shotgun (WGS) entry which is preliminary data.</text>
</comment>
<evidence type="ECO:0000313" key="1">
    <source>
        <dbReference type="EMBL" id="OEL26215.1"/>
    </source>
</evidence>
<keyword evidence="2" id="KW-1185">Reference proteome</keyword>
<protein>
    <submittedName>
        <fullName evidence="1">Uncharacterized protein</fullName>
    </submittedName>
</protein>
<accession>A0A1E5VM58</accession>
<evidence type="ECO:0000313" key="2">
    <source>
        <dbReference type="Proteomes" id="UP000095767"/>
    </source>
</evidence>
<dbReference type="Proteomes" id="UP000095767">
    <property type="component" value="Unassembled WGS sequence"/>
</dbReference>
<reference evidence="1 2" key="1">
    <citation type="submission" date="2016-09" db="EMBL/GenBank/DDBJ databases">
        <title>The draft genome of Dichanthelium oligosanthes: A C3 panicoid grass species.</title>
        <authorList>
            <person name="Studer A.J."/>
            <person name="Schnable J.C."/>
            <person name="Brutnell T.P."/>
        </authorList>
    </citation>
    <scope>NUCLEOTIDE SEQUENCE [LARGE SCALE GENOMIC DNA]</scope>
    <source>
        <strain evidence="2">cv. Kellogg 1175</strain>
        <tissue evidence="1">Leaf</tissue>
    </source>
</reference>
<gene>
    <name evidence="1" type="ORF">BAE44_0012767</name>
</gene>
<dbReference type="AlphaFoldDB" id="A0A1E5VM58"/>
<sequence length="64" mass="6851">LVIVAALVVVALASFLKLFIASSITVSRTLSIIGDRNGRMDSICLCIKSSFSIMWSSIKCNVTS</sequence>
<organism evidence="1 2">
    <name type="scientific">Dichanthelium oligosanthes</name>
    <dbReference type="NCBI Taxonomy" id="888268"/>
    <lineage>
        <taxon>Eukaryota</taxon>
        <taxon>Viridiplantae</taxon>
        <taxon>Streptophyta</taxon>
        <taxon>Embryophyta</taxon>
        <taxon>Tracheophyta</taxon>
        <taxon>Spermatophyta</taxon>
        <taxon>Magnoliopsida</taxon>
        <taxon>Liliopsida</taxon>
        <taxon>Poales</taxon>
        <taxon>Poaceae</taxon>
        <taxon>PACMAD clade</taxon>
        <taxon>Panicoideae</taxon>
        <taxon>Panicodae</taxon>
        <taxon>Paniceae</taxon>
        <taxon>Dichantheliinae</taxon>
        <taxon>Dichanthelium</taxon>
    </lineage>
</organism>